<keyword evidence="1" id="KW-0812">Transmembrane</keyword>
<feature type="transmembrane region" description="Helical" evidence="1">
    <location>
        <begin position="32"/>
        <end position="53"/>
    </location>
</feature>
<reference evidence="2 3" key="1">
    <citation type="submission" date="2022-03" db="EMBL/GenBank/DDBJ databases">
        <title>Chryseobacterium sp. isolated from the Andong Sikhe.</title>
        <authorList>
            <person name="Won M."/>
            <person name="Kim S.-J."/>
            <person name="Kwon S.-W."/>
        </authorList>
    </citation>
    <scope>NUCLEOTIDE SEQUENCE [LARGE SCALE GENOMIC DNA]</scope>
    <source>
        <strain evidence="2 3">ADR-1</strain>
    </source>
</reference>
<dbReference type="Proteomes" id="UP000831068">
    <property type="component" value="Chromosome"/>
</dbReference>
<gene>
    <name evidence="2" type="ORF">MTP08_12010</name>
</gene>
<evidence type="ECO:0000313" key="2">
    <source>
        <dbReference type="EMBL" id="UOE37773.1"/>
    </source>
</evidence>
<keyword evidence="3" id="KW-1185">Reference proteome</keyword>
<keyword evidence="1" id="KW-1133">Transmembrane helix</keyword>
<sequence>MLGIVVNSSNYICIYIFLSLQKYKCLDKNYPFSNLVLVTAIIIFSFLGNNIVAQKTIAGNVSRKYLDSNSKSVDSSAVIFVGLNTYISNSEQFTNAIIVKHSKALQIAKKKNSFRKNVLIAKNKAFEKIIAKTVKNVKSNFSNRINQGNNSNFIYSISLGQNIANIPIYSFKVFKDFKCASRDLYISFFLSELTAGNIYKGNILLIINDVLSYSLFSRPPPYNYFSQT</sequence>
<keyword evidence="1" id="KW-0472">Membrane</keyword>
<name>A0ABY4BF41_9FLAO</name>
<dbReference type="RefSeq" id="WP_243576157.1">
    <property type="nucleotide sequence ID" value="NZ_CP094529.1"/>
</dbReference>
<dbReference type="EMBL" id="CP094529">
    <property type="protein sequence ID" value="UOE37773.1"/>
    <property type="molecule type" value="Genomic_DNA"/>
</dbReference>
<proteinExistence type="predicted"/>
<accession>A0ABY4BF41</accession>
<organism evidence="2 3">
    <name type="scientific">Chryseobacterium oryzae</name>
    <dbReference type="NCBI Taxonomy" id="2929799"/>
    <lineage>
        <taxon>Bacteria</taxon>
        <taxon>Pseudomonadati</taxon>
        <taxon>Bacteroidota</taxon>
        <taxon>Flavobacteriia</taxon>
        <taxon>Flavobacteriales</taxon>
        <taxon>Weeksellaceae</taxon>
        <taxon>Chryseobacterium group</taxon>
        <taxon>Chryseobacterium</taxon>
    </lineage>
</organism>
<evidence type="ECO:0000313" key="3">
    <source>
        <dbReference type="Proteomes" id="UP000831068"/>
    </source>
</evidence>
<protein>
    <submittedName>
        <fullName evidence="2">Uncharacterized protein</fullName>
    </submittedName>
</protein>
<evidence type="ECO:0000256" key="1">
    <source>
        <dbReference type="SAM" id="Phobius"/>
    </source>
</evidence>